<dbReference type="InterPro" id="IPR029479">
    <property type="entry name" value="Nitroreductase"/>
</dbReference>
<evidence type="ECO:0000256" key="1">
    <source>
        <dbReference type="ARBA" id="ARBA00007118"/>
    </source>
</evidence>
<gene>
    <name evidence="4" type="ordered locus">Emin_1513</name>
</gene>
<reference evidence="4 5" key="1">
    <citation type="journal article" date="2009" name="Appl. Environ. Microbiol.">
        <title>Genomic analysis of 'Elusimicrobium minutum,' the first cultivated representative of the phylum 'Elusimicrobia' (formerly termite group 1).</title>
        <authorList>
            <person name="Herlemann D.P.R."/>
            <person name="Geissinger O."/>
            <person name="Ikeda-Ohtsubo W."/>
            <person name="Kunin V."/>
            <person name="Sun H."/>
            <person name="Lapidus A."/>
            <person name="Hugenholtz P."/>
            <person name="Brune A."/>
        </authorList>
    </citation>
    <scope>NUCLEOTIDE SEQUENCE [LARGE SCALE GENOMIC DNA]</scope>
    <source>
        <strain evidence="4 5">Pei191</strain>
    </source>
</reference>
<dbReference type="SUPFAM" id="SSF55469">
    <property type="entry name" value="FMN-dependent nitroreductase-like"/>
    <property type="match status" value="1"/>
</dbReference>
<keyword evidence="2" id="KW-0560">Oxidoreductase</keyword>
<dbReference type="Gene3D" id="3.40.109.10">
    <property type="entry name" value="NADH Oxidase"/>
    <property type="match status" value="1"/>
</dbReference>
<dbReference type="PANTHER" id="PTHR43673">
    <property type="entry name" value="NAD(P)H NITROREDUCTASE YDGI-RELATED"/>
    <property type="match status" value="1"/>
</dbReference>
<proteinExistence type="inferred from homology"/>
<dbReference type="HOGENOM" id="CLU_070764_7_1_0"/>
<dbReference type="Pfam" id="PF00881">
    <property type="entry name" value="Nitroreductase"/>
    <property type="match status" value="1"/>
</dbReference>
<dbReference type="STRING" id="445932.Emin_1513"/>
<feature type="domain" description="Nitroreductase" evidence="3">
    <location>
        <begin position="7"/>
        <end position="157"/>
    </location>
</feature>
<comment type="similarity">
    <text evidence="1">Belongs to the nitroreductase family.</text>
</comment>
<evidence type="ECO:0000259" key="3">
    <source>
        <dbReference type="Pfam" id="PF00881"/>
    </source>
</evidence>
<dbReference type="Proteomes" id="UP000001029">
    <property type="component" value="Chromosome"/>
</dbReference>
<dbReference type="OrthoDB" id="9812105at2"/>
<dbReference type="PANTHER" id="PTHR43673:SF10">
    <property type="entry name" value="NADH DEHYDROGENASE_NAD(P)H NITROREDUCTASE XCC3605-RELATED"/>
    <property type="match status" value="1"/>
</dbReference>
<evidence type="ECO:0000313" key="4">
    <source>
        <dbReference type="EMBL" id="ACC99061.1"/>
    </source>
</evidence>
<accession>B2KEW5</accession>
<dbReference type="EMBL" id="CP001055">
    <property type="protein sequence ID" value="ACC99061.1"/>
    <property type="molecule type" value="Genomic_DNA"/>
</dbReference>
<organism evidence="4 5">
    <name type="scientific">Elusimicrobium minutum (strain Pei191)</name>
    <dbReference type="NCBI Taxonomy" id="445932"/>
    <lineage>
        <taxon>Bacteria</taxon>
        <taxon>Pseudomonadati</taxon>
        <taxon>Elusimicrobiota</taxon>
        <taxon>Elusimicrobia</taxon>
        <taxon>Elusimicrobiales</taxon>
        <taxon>Elusimicrobiaceae</taxon>
        <taxon>Elusimicrobium</taxon>
    </lineage>
</organism>
<sequence>MQVSEAILKRRSVRKYTEQAIEQEKLNMILEAGRQAPSACNSQPWRFVVFNEKQAKESFCDAVFTGIYKNTMFAKQAPVIIAVVSDKGNLTSQIGNMIRRTEFYLIDQGIACQNMALQAWELGIGSCLIGWFDDKKAAKHLNLGGGKKVELLISLGYPAEEIPARPRKEAEKIISFNKFQ</sequence>
<name>B2KEW5_ELUMP</name>
<dbReference type="AlphaFoldDB" id="B2KEW5"/>
<dbReference type="InterPro" id="IPR000415">
    <property type="entry name" value="Nitroreductase-like"/>
</dbReference>
<dbReference type="RefSeq" id="WP_012415675.1">
    <property type="nucleotide sequence ID" value="NC_010644.1"/>
</dbReference>
<keyword evidence="5" id="KW-1185">Reference proteome</keyword>
<dbReference type="KEGG" id="emi:Emin_1513"/>
<dbReference type="GO" id="GO:0016491">
    <property type="term" value="F:oxidoreductase activity"/>
    <property type="evidence" value="ECO:0007669"/>
    <property type="project" value="UniProtKB-KW"/>
</dbReference>
<protein>
    <submittedName>
        <fullName evidence="4">Nitroreductase</fullName>
    </submittedName>
</protein>
<evidence type="ECO:0000313" key="5">
    <source>
        <dbReference type="Proteomes" id="UP000001029"/>
    </source>
</evidence>
<evidence type="ECO:0000256" key="2">
    <source>
        <dbReference type="ARBA" id="ARBA00023002"/>
    </source>
</evidence>